<organism evidence="5 6">
    <name type="scientific">Streptomyces caniferus</name>
    <dbReference type="NCBI Taxonomy" id="285557"/>
    <lineage>
        <taxon>Bacteria</taxon>
        <taxon>Bacillati</taxon>
        <taxon>Actinomycetota</taxon>
        <taxon>Actinomycetes</taxon>
        <taxon>Kitasatosporales</taxon>
        <taxon>Streptomycetaceae</taxon>
        <taxon>Streptomyces</taxon>
    </lineage>
</organism>
<dbReference type="PANTHER" id="PTHR30349:SF64">
    <property type="entry name" value="PROPHAGE INTEGRASE INTD-RELATED"/>
    <property type="match status" value="1"/>
</dbReference>
<evidence type="ECO:0000256" key="1">
    <source>
        <dbReference type="ARBA" id="ARBA00008857"/>
    </source>
</evidence>
<evidence type="ECO:0000313" key="6">
    <source>
        <dbReference type="Proteomes" id="UP000435837"/>
    </source>
</evidence>
<comment type="similarity">
    <text evidence="1">Belongs to the 'phage' integrase family.</text>
</comment>
<dbReference type="EMBL" id="BLIN01000007">
    <property type="protein sequence ID" value="GFE11685.1"/>
    <property type="molecule type" value="Genomic_DNA"/>
</dbReference>
<name>A0A640SQF6_9ACTN</name>
<protein>
    <submittedName>
        <fullName evidence="5">Integrase</fullName>
    </submittedName>
</protein>
<evidence type="ECO:0000313" key="5">
    <source>
        <dbReference type="EMBL" id="GFE11685.1"/>
    </source>
</evidence>
<dbReference type="AlphaFoldDB" id="A0A640SQF6"/>
<dbReference type="InterPro" id="IPR011010">
    <property type="entry name" value="DNA_brk_join_enz"/>
</dbReference>
<dbReference type="InterPro" id="IPR013762">
    <property type="entry name" value="Integrase-like_cat_sf"/>
</dbReference>
<dbReference type="Pfam" id="PF00589">
    <property type="entry name" value="Phage_integrase"/>
    <property type="match status" value="1"/>
</dbReference>
<evidence type="ECO:0000256" key="3">
    <source>
        <dbReference type="ARBA" id="ARBA00023172"/>
    </source>
</evidence>
<gene>
    <name evidence="5" type="ORF">Scani_79530</name>
</gene>
<dbReference type="Gene3D" id="1.10.443.10">
    <property type="entry name" value="Intergrase catalytic core"/>
    <property type="match status" value="1"/>
</dbReference>
<keyword evidence="3" id="KW-0233">DNA recombination</keyword>
<dbReference type="InterPro" id="IPR002104">
    <property type="entry name" value="Integrase_catalytic"/>
</dbReference>
<dbReference type="GO" id="GO:0003677">
    <property type="term" value="F:DNA binding"/>
    <property type="evidence" value="ECO:0007669"/>
    <property type="project" value="UniProtKB-KW"/>
</dbReference>
<dbReference type="Gene3D" id="1.10.150.130">
    <property type="match status" value="1"/>
</dbReference>
<dbReference type="PROSITE" id="PS51898">
    <property type="entry name" value="TYR_RECOMBINASE"/>
    <property type="match status" value="1"/>
</dbReference>
<dbReference type="CDD" id="cd00397">
    <property type="entry name" value="DNA_BRE_C"/>
    <property type="match status" value="1"/>
</dbReference>
<comment type="caution">
    <text evidence="5">The sequence shown here is derived from an EMBL/GenBank/DDBJ whole genome shotgun (WGS) entry which is preliminary data.</text>
</comment>
<dbReference type="PANTHER" id="PTHR30349">
    <property type="entry name" value="PHAGE INTEGRASE-RELATED"/>
    <property type="match status" value="1"/>
</dbReference>
<evidence type="ECO:0000259" key="4">
    <source>
        <dbReference type="PROSITE" id="PS51898"/>
    </source>
</evidence>
<evidence type="ECO:0000256" key="2">
    <source>
        <dbReference type="ARBA" id="ARBA00023125"/>
    </source>
</evidence>
<dbReference type="SUPFAM" id="SSF56349">
    <property type="entry name" value="DNA breaking-rejoining enzymes"/>
    <property type="match status" value="1"/>
</dbReference>
<reference evidence="5 6" key="1">
    <citation type="submission" date="2019-12" db="EMBL/GenBank/DDBJ databases">
        <title>Whole genome shotgun sequence of Streptomyces caniferus NBRC 15389.</title>
        <authorList>
            <person name="Ichikawa N."/>
            <person name="Kimura A."/>
            <person name="Kitahashi Y."/>
            <person name="Komaki H."/>
            <person name="Tamura T."/>
        </authorList>
    </citation>
    <scope>NUCLEOTIDE SEQUENCE [LARGE SCALE GENOMIC DNA]</scope>
    <source>
        <strain evidence="5 6">NBRC 15389</strain>
    </source>
</reference>
<dbReference type="InterPro" id="IPR050090">
    <property type="entry name" value="Tyrosine_recombinase_XerCD"/>
</dbReference>
<sequence>MAALVPVKLARGMGSFLKNCSCVKPTRCSHSYTIRYRDSAGKQREETGYPTQDAAKDRLTAIYNDKRNTPISVAEVRAQLGRMSFKEYAEDWRTRRRDIVEYATGPAHETYLRAHLYPEFSSRKMETFAPMTLERFIATMERNDVQLGTQRNAYGLLHAILTDAFRKGAIAADPTLGVIPPKYIPDRAVVPAKGYIKEAAGKADFQLAMHMRMMYGCGLRNGEARAVNINNIVADDVYRVTEQIHHYTYRPAPLKHREVGEFREVPLPRSVKEAIERFVERHGVSEDGYLLRGPTGYFTYSMESRRARNLFKKVPPPEGMTLYGFRHFFASNCLSHGIPITDVAEWMGHRNIQITYRTYRHLMPGSITAAAKILDHDLAA</sequence>
<dbReference type="InterPro" id="IPR010998">
    <property type="entry name" value="Integrase_recombinase_N"/>
</dbReference>
<dbReference type="Proteomes" id="UP000435837">
    <property type="component" value="Unassembled WGS sequence"/>
</dbReference>
<dbReference type="GO" id="GO:0015074">
    <property type="term" value="P:DNA integration"/>
    <property type="evidence" value="ECO:0007669"/>
    <property type="project" value="InterPro"/>
</dbReference>
<dbReference type="GO" id="GO:0006310">
    <property type="term" value="P:DNA recombination"/>
    <property type="evidence" value="ECO:0007669"/>
    <property type="project" value="UniProtKB-KW"/>
</dbReference>
<proteinExistence type="inferred from homology"/>
<feature type="domain" description="Tyr recombinase" evidence="4">
    <location>
        <begin position="179"/>
        <end position="372"/>
    </location>
</feature>
<keyword evidence="2" id="KW-0238">DNA-binding</keyword>
<accession>A0A640SQF6</accession>